<reference evidence="1" key="1">
    <citation type="journal article" date="2014" name="Front. Microbiol.">
        <title>High frequency of phylogenetically diverse reductive dehalogenase-homologous genes in deep subseafloor sedimentary metagenomes.</title>
        <authorList>
            <person name="Kawai M."/>
            <person name="Futagami T."/>
            <person name="Toyoda A."/>
            <person name="Takaki Y."/>
            <person name="Nishi S."/>
            <person name="Hori S."/>
            <person name="Arai W."/>
            <person name="Tsubouchi T."/>
            <person name="Morono Y."/>
            <person name="Uchiyama I."/>
            <person name="Ito T."/>
            <person name="Fujiyama A."/>
            <person name="Inagaki F."/>
            <person name="Takami H."/>
        </authorList>
    </citation>
    <scope>NUCLEOTIDE SEQUENCE</scope>
    <source>
        <strain evidence="1">Expedition CK06-06</strain>
    </source>
</reference>
<dbReference type="AlphaFoldDB" id="X1U660"/>
<sequence>MKKRIKGFCRECGEFKGEKCLSKQKLCHDCAAKRMLAAFNASWAAYHDD</sequence>
<proteinExistence type="predicted"/>
<name>X1U660_9ZZZZ</name>
<dbReference type="EMBL" id="BARW01027128">
    <property type="protein sequence ID" value="GAJ13023.1"/>
    <property type="molecule type" value="Genomic_DNA"/>
</dbReference>
<accession>X1U660</accession>
<evidence type="ECO:0000313" key="1">
    <source>
        <dbReference type="EMBL" id="GAJ13023.1"/>
    </source>
</evidence>
<protein>
    <submittedName>
        <fullName evidence="1">Uncharacterized protein</fullName>
    </submittedName>
</protein>
<comment type="caution">
    <text evidence="1">The sequence shown here is derived from an EMBL/GenBank/DDBJ whole genome shotgun (WGS) entry which is preliminary data.</text>
</comment>
<gene>
    <name evidence="1" type="ORF">S12H4_44088</name>
</gene>
<organism evidence="1">
    <name type="scientific">marine sediment metagenome</name>
    <dbReference type="NCBI Taxonomy" id="412755"/>
    <lineage>
        <taxon>unclassified sequences</taxon>
        <taxon>metagenomes</taxon>
        <taxon>ecological metagenomes</taxon>
    </lineage>
</organism>